<keyword evidence="1" id="KW-1133">Transmembrane helix</keyword>
<feature type="transmembrane region" description="Helical" evidence="1">
    <location>
        <begin position="154"/>
        <end position="172"/>
    </location>
</feature>
<evidence type="ECO:0000256" key="1">
    <source>
        <dbReference type="SAM" id="Phobius"/>
    </source>
</evidence>
<keyword evidence="3" id="KW-1185">Reference proteome</keyword>
<organism evidence="2 3">
    <name type="scientific">Sphaerotilus uruguayifluvii</name>
    <dbReference type="NCBI Taxonomy" id="2735897"/>
    <lineage>
        <taxon>Bacteria</taxon>
        <taxon>Pseudomonadati</taxon>
        <taxon>Pseudomonadota</taxon>
        <taxon>Betaproteobacteria</taxon>
        <taxon>Burkholderiales</taxon>
        <taxon>Sphaerotilaceae</taxon>
        <taxon>Sphaerotilus</taxon>
    </lineage>
</organism>
<sequence length="180" mass="19873">MDIVAHTLWAAAGAAAVHRRRPLSRGTVAVALVLAALPDVMHLLPIAAWWALGDGSFAAVRGYALASPGQEPWLPPIVELWSHHLHCVMHSAPVAAIVTALAWGVRRAFWLPLLGWWSHIAIDVFTHSADYYAVPVLYPFTERGFDGIAWTTPWFMVLNYVALVLVGTWLLVRRRRPSGS</sequence>
<proteinExistence type="predicted"/>
<comment type="caution">
    <text evidence="2">The sequence shown here is derived from an EMBL/GenBank/DDBJ whole genome shotgun (WGS) entry which is preliminary data.</text>
</comment>
<dbReference type="EMBL" id="JABSNM010000014">
    <property type="protein sequence ID" value="NRT57274.1"/>
    <property type="molecule type" value="Genomic_DNA"/>
</dbReference>
<name>A0ABX2G4R9_9BURK</name>
<keyword evidence="1" id="KW-0472">Membrane</keyword>
<keyword evidence="1" id="KW-0812">Transmembrane</keyword>
<evidence type="ECO:0000313" key="3">
    <source>
        <dbReference type="Proteomes" id="UP001516061"/>
    </source>
</evidence>
<dbReference type="RefSeq" id="WP_217427561.1">
    <property type="nucleotide sequence ID" value="NZ_JABSNM010000014.1"/>
</dbReference>
<accession>A0ABX2G4R9</accession>
<protein>
    <recommendedName>
        <fullName evidence="4">Metal-dependent hydrolase</fullName>
    </recommendedName>
</protein>
<reference evidence="2 3" key="1">
    <citation type="submission" date="2020-05" db="EMBL/GenBank/DDBJ databases">
        <title>Genomic Encyclopedia of Type Strains, Phase IV (KMG-V): Genome sequencing to study the core and pangenomes of soil and plant-associated prokaryotes.</title>
        <authorList>
            <person name="Whitman W."/>
        </authorList>
    </citation>
    <scope>NUCLEOTIDE SEQUENCE [LARGE SCALE GENOMIC DNA]</scope>
    <source>
        <strain evidence="2 3">C29</strain>
    </source>
</reference>
<feature type="transmembrane region" description="Helical" evidence="1">
    <location>
        <begin position="28"/>
        <end position="52"/>
    </location>
</feature>
<dbReference type="InterPro" id="IPR007404">
    <property type="entry name" value="YdjM-like"/>
</dbReference>
<gene>
    <name evidence="2" type="ORF">HNQ01_003029</name>
</gene>
<dbReference type="Proteomes" id="UP001516061">
    <property type="component" value="Unassembled WGS sequence"/>
</dbReference>
<dbReference type="Pfam" id="PF04307">
    <property type="entry name" value="YdjM"/>
    <property type="match status" value="1"/>
</dbReference>
<evidence type="ECO:0008006" key="4">
    <source>
        <dbReference type="Google" id="ProtNLM"/>
    </source>
</evidence>
<evidence type="ECO:0000313" key="2">
    <source>
        <dbReference type="EMBL" id="NRT57274.1"/>
    </source>
</evidence>